<reference evidence="1" key="1">
    <citation type="submission" date="2024-02" db="EMBL/GenBank/DDBJ databases">
        <authorList>
            <consortium name="ELIXIR-Norway"/>
            <consortium name="Elixir Norway"/>
        </authorList>
    </citation>
    <scope>NUCLEOTIDE SEQUENCE</scope>
</reference>
<accession>A0ABP0XAV6</accession>
<gene>
    <name evidence="1" type="ORF">CSSPJE1EN1_LOCUS21162</name>
</gene>
<evidence type="ECO:0000313" key="1">
    <source>
        <dbReference type="EMBL" id="CAK9275684.1"/>
    </source>
</evidence>
<name>A0ABP0XAV6_9BRYO</name>
<keyword evidence="2" id="KW-1185">Reference proteome</keyword>
<sequence>MKSPPSSRSRPPARLMAPVTSSSHELQLLIPSPQFDVDDPHAEVLILVFLSLVLLVRLARELVKLLRYLRKLRREFAARGREPIVIPPGHDAQLQAVAVEANTSSRGVSSRIVEAMGIAEAGDALQDEANNIKVE</sequence>
<evidence type="ECO:0000313" key="2">
    <source>
        <dbReference type="Proteomes" id="UP001497444"/>
    </source>
</evidence>
<organism evidence="1 2">
    <name type="scientific">Sphagnum jensenii</name>
    <dbReference type="NCBI Taxonomy" id="128206"/>
    <lineage>
        <taxon>Eukaryota</taxon>
        <taxon>Viridiplantae</taxon>
        <taxon>Streptophyta</taxon>
        <taxon>Embryophyta</taxon>
        <taxon>Bryophyta</taxon>
        <taxon>Sphagnophytina</taxon>
        <taxon>Sphagnopsida</taxon>
        <taxon>Sphagnales</taxon>
        <taxon>Sphagnaceae</taxon>
        <taxon>Sphagnum</taxon>
    </lineage>
</organism>
<dbReference type="EMBL" id="OZ020102">
    <property type="protein sequence ID" value="CAK9275684.1"/>
    <property type="molecule type" value="Genomic_DNA"/>
</dbReference>
<dbReference type="Proteomes" id="UP001497444">
    <property type="component" value="Chromosome 7"/>
</dbReference>
<proteinExistence type="predicted"/>
<protein>
    <submittedName>
        <fullName evidence="1">Uncharacterized protein</fullName>
    </submittedName>
</protein>